<dbReference type="AlphaFoldDB" id="A0A7X2M069"/>
<organism evidence="2 3">
    <name type="scientific">Metabacillus lacus</name>
    <dbReference type="NCBI Taxonomy" id="1983721"/>
    <lineage>
        <taxon>Bacteria</taxon>
        <taxon>Bacillati</taxon>
        <taxon>Bacillota</taxon>
        <taxon>Bacilli</taxon>
        <taxon>Bacillales</taxon>
        <taxon>Bacillaceae</taxon>
        <taxon>Metabacillus</taxon>
    </lineage>
</organism>
<evidence type="ECO:0000313" key="3">
    <source>
        <dbReference type="Proteomes" id="UP000448867"/>
    </source>
</evidence>
<reference evidence="2 3" key="1">
    <citation type="submission" date="2019-11" db="EMBL/GenBank/DDBJ databases">
        <title>Bacillus lacus genome.</title>
        <authorList>
            <person name="Allen C.J."/>
            <person name="Newman J.D."/>
        </authorList>
    </citation>
    <scope>NUCLEOTIDE SEQUENCE [LARGE SCALE GENOMIC DNA]</scope>
    <source>
        <strain evidence="2 3">KCTC 33946</strain>
    </source>
</reference>
<proteinExistence type="predicted"/>
<name>A0A7X2M069_9BACI</name>
<keyword evidence="3" id="KW-1185">Reference proteome</keyword>
<dbReference type="RefSeq" id="WP_154309725.1">
    <property type="nucleotide sequence ID" value="NZ_WKKI01000074.1"/>
</dbReference>
<protein>
    <submittedName>
        <fullName evidence="2">Uncharacterized protein</fullName>
    </submittedName>
</protein>
<dbReference type="OrthoDB" id="2969716at2"/>
<accession>A0A7X2M069</accession>
<comment type="caution">
    <text evidence="2">The sequence shown here is derived from an EMBL/GenBank/DDBJ whole genome shotgun (WGS) entry which is preliminary data.</text>
</comment>
<evidence type="ECO:0000256" key="1">
    <source>
        <dbReference type="SAM" id="MobiDB-lite"/>
    </source>
</evidence>
<dbReference type="EMBL" id="WKKI01000074">
    <property type="protein sequence ID" value="MRX74271.1"/>
    <property type="molecule type" value="Genomic_DNA"/>
</dbReference>
<feature type="compositionally biased region" description="Basic and acidic residues" evidence="1">
    <location>
        <begin position="72"/>
        <end position="85"/>
    </location>
</feature>
<evidence type="ECO:0000313" key="2">
    <source>
        <dbReference type="EMBL" id="MRX74271.1"/>
    </source>
</evidence>
<dbReference type="Proteomes" id="UP000448867">
    <property type="component" value="Unassembled WGS sequence"/>
</dbReference>
<feature type="region of interest" description="Disordered" evidence="1">
    <location>
        <begin position="37"/>
        <end position="85"/>
    </location>
</feature>
<feature type="compositionally biased region" description="Polar residues" evidence="1">
    <location>
        <begin position="43"/>
        <end position="63"/>
    </location>
</feature>
<sequence>MKTYHVSIQCENVEGHKNIEAILKQKLEGTDLKIKEVKEEDPNQYNDVLPSQPQGVEPDTSTAGAGGQVSPDSDKIGPGETEKNY</sequence>
<gene>
    <name evidence="2" type="ORF">GJU40_19315</name>
</gene>